<dbReference type="PANTHER" id="PTHR24327:SF41">
    <property type="entry name" value="BRAIN-SPECIFIC HOMEOBOX PROTEIN"/>
    <property type="match status" value="1"/>
</dbReference>
<dbReference type="CDD" id="cd00086">
    <property type="entry name" value="homeodomain"/>
    <property type="match status" value="1"/>
</dbReference>
<dbReference type="GO" id="GO:0000978">
    <property type="term" value="F:RNA polymerase II cis-regulatory region sequence-specific DNA binding"/>
    <property type="evidence" value="ECO:0007669"/>
    <property type="project" value="TreeGrafter"/>
</dbReference>
<evidence type="ECO:0000259" key="7">
    <source>
        <dbReference type="PROSITE" id="PS50071"/>
    </source>
</evidence>
<dbReference type="Pfam" id="PF00046">
    <property type="entry name" value="Homeodomain"/>
    <property type="match status" value="1"/>
</dbReference>
<keyword evidence="2 4" id="KW-0371">Homeobox</keyword>
<dbReference type="SMART" id="SM00389">
    <property type="entry name" value="HOX"/>
    <property type="match status" value="1"/>
</dbReference>
<evidence type="ECO:0000256" key="1">
    <source>
        <dbReference type="ARBA" id="ARBA00023125"/>
    </source>
</evidence>
<feature type="compositionally biased region" description="Basic and acidic residues" evidence="6">
    <location>
        <begin position="51"/>
        <end position="60"/>
    </location>
</feature>
<evidence type="ECO:0000313" key="9">
    <source>
        <dbReference type="Proteomes" id="UP000005408"/>
    </source>
</evidence>
<feature type="domain" description="Homeobox" evidence="7">
    <location>
        <begin position="82"/>
        <end position="142"/>
    </location>
</feature>
<accession>A0A8W8HTT0</accession>
<dbReference type="GO" id="GO:0000981">
    <property type="term" value="F:DNA-binding transcription factor activity, RNA polymerase II-specific"/>
    <property type="evidence" value="ECO:0007669"/>
    <property type="project" value="TreeGrafter"/>
</dbReference>
<keyword evidence="9" id="KW-1185">Reference proteome</keyword>
<comment type="subcellular location">
    <subcellularLocation>
        <location evidence="4 5">Nucleus</location>
    </subcellularLocation>
</comment>
<feature type="compositionally biased region" description="Basic and acidic residues" evidence="6">
    <location>
        <begin position="139"/>
        <end position="174"/>
    </location>
</feature>
<protein>
    <recommendedName>
        <fullName evidence="7">Homeobox domain-containing protein</fullName>
    </recommendedName>
</protein>
<feature type="region of interest" description="Disordered" evidence="6">
    <location>
        <begin position="1"/>
        <end position="89"/>
    </location>
</feature>
<evidence type="ECO:0000256" key="6">
    <source>
        <dbReference type="SAM" id="MobiDB-lite"/>
    </source>
</evidence>
<dbReference type="AlphaFoldDB" id="A0A8W8HTT0"/>
<evidence type="ECO:0000256" key="3">
    <source>
        <dbReference type="ARBA" id="ARBA00023242"/>
    </source>
</evidence>
<dbReference type="Gene3D" id="1.10.10.60">
    <property type="entry name" value="Homeodomain-like"/>
    <property type="match status" value="1"/>
</dbReference>
<dbReference type="SUPFAM" id="SSF46689">
    <property type="entry name" value="Homeodomain-like"/>
    <property type="match status" value="1"/>
</dbReference>
<feature type="compositionally biased region" description="Low complexity" evidence="6">
    <location>
        <begin position="177"/>
        <end position="188"/>
    </location>
</feature>
<dbReference type="PANTHER" id="PTHR24327">
    <property type="entry name" value="HOMEOBOX PROTEIN"/>
    <property type="match status" value="1"/>
</dbReference>
<keyword evidence="3 4" id="KW-0539">Nucleus</keyword>
<dbReference type="GO" id="GO:0005634">
    <property type="term" value="C:nucleus"/>
    <property type="evidence" value="ECO:0007669"/>
    <property type="project" value="UniProtKB-SubCell"/>
</dbReference>
<dbReference type="OMA" id="SAFHNPR"/>
<dbReference type="InterPro" id="IPR001356">
    <property type="entry name" value="HD"/>
</dbReference>
<dbReference type="InterPro" id="IPR009057">
    <property type="entry name" value="Homeodomain-like_sf"/>
</dbReference>
<keyword evidence="1 4" id="KW-0238">DNA-binding</keyword>
<dbReference type="EnsemblMetazoa" id="G11015.1">
    <property type="protein sequence ID" value="G11015.1:cds"/>
    <property type="gene ID" value="G11015"/>
</dbReference>
<evidence type="ECO:0000313" key="8">
    <source>
        <dbReference type="EnsemblMetazoa" id="G11015.1:cds"/>
    </source>
</evidence>
<reference evidence="8" key="1">
    <citation type="submission" date="2022-08" db="UniProtKB">
        <authorList>
            <consortium name="EnsemblMetazoa"/>
        </authorList>
    </citation>
    <scope>IDENTIFICATION</scope>
    <source>
        <strain evidence="8">05x7-T-G4-1.051#20</strain>
    </source>
</reference>
<dbReference type="InterPro" id="IPR050460">
    <property type="entry name" value="Distal-less_Homeobox_TF"/>
</dbReference>
<sequence length="466" mass="52435">MLEVEGFRRSFPNPGFTQSHQIIYPGTSEAPLHPVSHHPFFPSNQGQPWLQEREAERRTQSPDTGSQSGDEDEDDEYRPFTPPPPRERLSYTRYQLELLNGIYNHVRYPNSTQKQLIAKRVGITREQVKIWFQNRRRKDVVSKQDDKPKSDDASPESKSEICDDKSNHSDKTENGDSDSGVSDTGSGTDEQEKSMVPTIVLKGIIAELHKFEKDALKPKKKAKKKTKAMKKKELKSNLANALLHGGFDVVNPPNQIVPSATGQRLVNKFSHCSKSSAFESPRDSSKTVTPSFFDYSPMGSAAMLRSPTRAYMSNTLGLPTSALGCDLPVLSDLLTASSEQRKEHNESRNIPCRNSQIPTERDRRGEIISHPHFPSPYSNPFGYIYPYHFLAEPGIMLSSLRHSEPYRHYGHYPPIFCSEPSSFHQISPAHLSNPYYSSMAPPPSSLPWNSHNISTSSSSDSSYEQL</sequence>
<organism evidence="8 9">
    <name type="scientific">Magallana gigas</name>
    <name type="common">Pacific oyster</name>
    <name type="synonym">Crassostrea gigas</name>
    <dbReference type="NCBI Taxonomy" id="29159"/>
    <lineage>
        <taxon>Eukaryota</taxon>
        <taxon>Metazoa</taxon>
        <taxon>Spiralia</taxon>
        <taxon>Lophotrochozoa</taxon>
        <taxon>Mollusca</taxon>
        <taxon>Bivalvia</taxon>
        <taxon>Autobranchia</taxon>
        <taxon>Pteriomorphia</taxon>
        <taxon>Ostreida</taxon>
        <taxon>Ostreoidea</taxon>
        <taxon>Ostreidae</taxon>
        <taxon>Magallana</taxon>
    </lineage>
</organism>
<feature type="region of interest" description="Disordered" evidence="6">
    <location>
        <begin position="138"/>
        <end position="195"/>
    </location>
</feature>
<name>A0A8W8HTT0_MAGGI</name>
<dbReference type="Proteomes" id="UP000005408">
    <property type="component" value="Unassembled WGS sequence"/>
</dbReference>
<feature type="DNA-binding region" description="Homeobox" evidence="4">
    <location>
        <begin position="84"/>
        <end position="143"/>
    </location>
</feature>
<evidence type="ECO:0000256" key="2">
    <source>
        <dbReference type="ARBA" id="ARBA00023155"/>
    </source>
</evidence>
<proteinExistence type="predicted"/>
<feature type="region of interest" description="Disordered" evidence="6">
    <location>
        <begin position="447"/>
        <end position="466"/>
    </location>
</feature>
<dbReference type="PROSITE" id="PS50071">
    <property type="entry name" value="HOMEOBOX_2"/>
    <property type="match status" value="1"/>
</dbReference>
<dbReference type="OrthoDB" id="6159439at2759"/>
<evidence type="ECO:0000256" key="5">
    <source>
        <dbReference type="RuleBase" id="RU000682"/>
    </source>
</evidence>
<evidence type="ECO:0000256" key="4">
    <source>
        <dbReference type="PROSITE-ProRule" id="PRU00108"/>
    </source>
</evidence>
<feature type="region of interest" description="Disordered" evidence="6">
    <location>
        <begin position="338"/>
        <end position="361"/>
    </location>
</feature>